<evidence type="ECO:0000256" key="4">
    <source>
        <dbReference type="ARBA" id="ARBA00023125"/>
    </source>
</evidence>
<dbReference type="Gene3D" id="1.10.1420.10">
    <property type="match status" value="1"/>
</dbReference>
<dbReference type="SMART" id="SM00534">
    <property type="entry name" value="MUTSac"/>
    <property type="match status" value="1"/>
</dbReference>
<keyword evidence="3" id="KW-0067">ATP-binding</keyword>
<name>A0A6T8KTL8_HEMAN</name>
<feature type="coiled-coil region" evidence="5">
    <location>
        <begin position="840"/>
        <end position="867"/>
    </location>
</feature>
<dbReference type="GO" id="GO:0006298">
    <property type="term" value="P:mismatch repair"/>
    <property type="evidence" value="ECO:0007669"/>
    <property type="project" value="InterPro"/>
</dbReference>
<protein>
    <recommendedName>
        <fullName evidence="7">DNA mismatch repair proteins mutS family domain-containing protein</fullName>
    </recommendedName>
</protein>
<reference evidence="8" key="1">
    <citation type="submission" date="2021-01" db="EMBL/GenBank/DDBJ databases">
        <authorList>
            <person name="Corre E."/>
            <person name="Pelletier E."/>
            <person name="Niang G."/>
            <person name="Scheremetjew M."/>
            <person name="Finn R."/>
            <person name="Kale V."/>
            <person name="Holt S."/>
            <person name="Cochrane G."/>
            <person name="Meng A."/>
            <person name="Brown T."/>
            <person name="Cohen L."/>
        </authorList>
    </citation>
    <scope>NUCLEOTIDE SEQUENCE</scope>
    <source>
        <strain evidence="8">CCMP644</strain>
    </source>
</reference>
<feature type="region of interest" description="Disordered" evidence="6">
    <location>
        <begin position="1"/>
        <end position="89"/>
    </location>
</feature>
<sequence>MADSPERLATAAAQHNSHLPAGSVPTGARQQSNSVVLHSEGEDDERPETSKRSHGGIEGANADLQKALAGGAGKRAREEDGEQEGVASAEGENDVYMGLFLKGGRLGIAVYDECEETLSVCEIADGSALGQDMEGLRMVLFQVRPTLVVTNAKPEKALEDVLLDPGEGIEYNVAFAPSKNFQYISCKNLLLQLDLRIFESGDTDADKRRRISSEIDLEAKEGVSAAGGLVMHLQTSKIVDDLSDSPVIPISRVKGLRLDKFLSIDPQTLSSLQIFHQDAHPSFSGCGSAKEGLSLFSLLDNTKSPLGRRLLRMWFVRPLLDEADINGRLKAVSFFTQPTCHDLVGSLRNLLRGVKDVPRILLRIRKTTSSVGDWASLADSLEALFQLREVCRQFAYDVGLDENDERVPAVFARAHDDLNAKLHNLEVMLRSMIDFPESAQAKRVSIQPGICDVLDERKRQYEGLGDFLHSVAEEESADLPPDANVELFVLFCPQLGYMVASPNDESKRSLETAPGFKLNFATNEWIYWKTPRMEELDETVGDIFAAICDREFQLANMIRTKILEWHDKVLEACNVAAELDCVLSFAVAAVERDFCEPSLVNEPVLYVEGGRHPLCELCTQTFVPNDISLDAGSPGSSGLSIITGANFSGKSVCMKQAALIAFMAHIGSWVPAKSCQVGLIDRIFSRVQSRESCATASSSFAIDLSQVALMLRNSTPRSLLLIDEFGKGTQPEDGISLLAASIRELLKRGPDCPRTIVVTHFKELFTLPGLLPPVEEAPIAYGTMSVMRAADAEEGGGGAKEGDEDTGLVFLYRLVEGKCVDSHGHECAINAGIPPAVVERARIVAKKLNSNEAIERLENEGEAAIKKRFQAAVSVLQRFDAERGDVRAFLRRLGNIAAASVEQVTAES</sequence>
<dbReference type="EMBL" id="HBFX01030181">
    <property type="protein sequence ID" value="CAD8966816.1"/>
    <property type="molecule type" value="Transcribed_RNA"/>
</dbReference>
<dbReference type="GO" id="GO:0030983">
    <property type="term" value="F:mismatched DNA binding"/>
    <property type="evidence" value="ECO:0007669"/>
    <property type="project" value="InterPro"/>
</dbReference>
<accession>A0A6T8KTL8</accession>
<dbReference type="InterPro" id="IPR027417">
    <property type="entry name" value="P-loop_NTPase"/>
</dbReference>
<evidence type="ECO:0000256" key="1">
    <source>
        <dbReference type="ARBA" id="ARBA00006271"/>
    </source>
</evidence>
<dbReference type="InterPro" id="IPR007696">
    <property type="entry name" value="DNA_mismatch_repair_MutS_core"/>
</dbReference>
<dbReference type="InterPro" id="IPR017261">
    <property type="entry name" value="DNA_mismatch_repair_MutS/MSH"/>
</dbReference>
<dbReference type="InterPro" id="IPR045076">
    <property type="entry name" value="MutS"/>
</dbReference>
<organism evidence="8">
    <name type="scientific">Hemiselmis andersenii</name>
    <name type="common">Cryptophyte alga</name>
    <dbReference type="NCBI Taxonomy" id="464988"/>
    <lineage>
        <taxon>Eukaryota</taxon>
        <taxon>Cryptophyceae</taxon>
        <taxon>Cryptomonadales</taxon>
        <taxon>Hemiselmidaceae</taxon>
        <taxon>Hemiselmis</taxon>
    </lineage>
</organism>
<dbReference type="SUPFAM" id="SSF48334">
    <property type="entry name" value="DNA repair protein MutS, domain III"/>
    <property type="match status" value="1"/>
</dbReference>
<dbReference type="GO" id="GO:0051026">
    <property type="term" value="P:chiasma assembly"/>
    <property type="evidence" value="ECO:0007669"/>
    <property type="project" value="TreeGrafter"/>
</dbReference>
<keyword evidence="5" id="KW-0175">Coiled coil</keyword>
<dbReference type="CDD" id="cd03281">
    <property type="entry name" value="ABC_MSH5_euk"/>
    <property type="match status" value="1"/>
</dbReference>
<dbReference type="InterPro" id="IPR000432">
    <property type="entry name" value="DNA_mismatch_repair_MutS_C"/>
</dbReference>
<dbReference type="PANTHER" id="PTHR11361">
    <property type="entry name" value="DNA MISMATCH REPAIR PROTEIN MUTS FAMILY MEMBER"/>
    <property type="match status" value="1"/>
</dbReference>
<dbReference type="Pfam" id="PF00488">
    <property type="entry name" value="MutS_V"/>
    <property type="match status" value="1"/>
</dbReference>
<evidence type="ECO:0000256" key="3">
    <source>
        <dbReference type="ARBA" id="ARBA00022840"/>
    </source>
</evidence>
<feature type="domain" description="DNA mismatch repair proteins mutS family" evidence="7">
    <location>
        <begin position="718"/>
        <end position="734"/>
    </location>
</feature>
<dbReference type="SUPFAM" id="SSF52540">
    <property type="entry name" value="P-loop containing nucleoside triphosphate hydrolases"/>
    <property type="match status" value="1"/>
</dbReference>
<evidence type="ECO:0000256" key="6">
    <source>
        <dbReference type="SAM" id="MobiDB-lite"/>
    </source>
</evidence>
<evidence type="ECO:0000256" key="2">
    <source>
        <dbReference type="ARBA" id="ARBA00022741"/>
    </source>
</evidence>
<evidence type="ECO:0000313" key="8">
    <source>
        <dbReference type="EMBL" id="CAD8966816.1"/>
    </source>
</evidence>
<comment type="similarity">
    <text evidence="1">Belongs to the DNA mismatch repair MutS family.</text>
</comment>
<evidence type="ECO:0000256" key="5">
    <source>
        <dbReference type="SAM" id="Coils"/>
    </source>
</evidence>
<dbReference type="AlphaFoldDB" id="A0A6T8KTL8"/>
<dbReference type="GO" id="GO:0005524">
    <property type="term" value="F:ATP binding"/>
    <property type="evidence" value="ECO:0007669"/>
    <property type="project" value="UniProtKB-KW"/>
</dbReference>
<keyword evidence="4" id="KW-0238">DNA-binding</keyword>
<keyword evidence="2" id="KW-0547">Nucleotide-binding</keyword>
<dbReference type="SMART" id="SM00533">
    <property type="entry name" value="MUTSd"/>
    <property type="match status" value="1"/>
</dbReference>
<gene>
    <name evidence="8" type="ORF">HAND00432_LOCUS18182</name>
</gene>
<evidence type="ECO:0000259" key="7">
    <source>
        <dbReference type="PROSITE" id="PS00486"/>
    </source>
</evidence>
<dbReference type="Gene3D" id="3.40.50.300">
    <property type="entry name" value="P-loop containing nucleotide triphosphate hydrolases"/>
    <property type="match status" value="1"/>
</dbReference>
<proteinExistence type="inferred from homology"/>
<dbReference type="GO" id="GO:0005634">
    <property type="term" value="C:nucleus"/>
    <property type="evidence" value="ECO:0007669"/>
    <property type="project" value="TreeGrafter"/>
</dbReference>
<dbReference type="PROSITE" id="PS00486">
    <property type="entry name" value="DNA_MISMATCH_REPAIR_2"/>
    <property type="match status" value="1"/>
</dbReference>
<dbReference type="InterPro" id="IPR036187">
    <property type="entry name" value="DNA_mismatch_repair_MutS_sf"/>
</dbReference>
<dbReference type="Pfam" id="PF05192">
    <property type="entry name" value="MutS_III"/>
    <property type="match status" value="1"/>
</dbReference>
<dbReference type="PIRSF" id="PIRSF037677">
    <property type="entry name" value="DNA_mis_repair_Msh6"/>
    <property type="match status" value="1"/>
</dbReference>
<dbReference type="GO" id="GO:0140664">
    <property type="term" value="F:ATP-dependent DNA damage sensor activity"/>
    <property type="evidence" value="ECO:0007669"/>
    <property type="project" value="InterPro"/>
</dbReference>
<dbReference type="PANTHER" id="PTHR11361:SF20">
    <property type="entry name" value="MUTS PROTEIN HOMOLOG 5"/>
    <property type="match status" value="1"/>
</dbReference>